<keyword evidence="3" id="KW-0804">Transcription</keyword>
<evidence type="ECO:0000256" key="2">
    <source>
        <dbReference type="ARBA" id="ARBA00023125"/>
    </source>
</evidence>
<dbReference type="InterPro" id="IPR036390">
    <property type="entry name" value="WH_DNA-bd_sf"/>
</dbReference>
<dbReference type="Pfam" id="PF00392">
    <property type="entry name" value="GntR"/>
    <property type="match status" value="1"/>
</dbReference>
<proteinExistence type="predicted"/>
<dbReference type="InterPro" id="IPR036388">
    <property type="entry name" value="WH-like_DNA-bd_sf"/>
</dbReference>
<evidence type="ECO:0000313" key="5">
    <source>
        <dbReference type="EMBL" id="MPM44436.1"/>
    </source>
</evidence>
<organism evidence="5">
    <name type="scientific">bioreactor metagenome</name>
    <dbReference type="NCBI Taxonomy" id="1076179"/>
    <lineage>
        <taxon>unclassified sequences</taxon>
        <taxon>metagenomes</taxon>
        <taxon>ecological metagenomes</taxon>
    </lineage>
</organism>
<keyword evidence="2" id="KW-0238">DNA-binding</keyword>
<dbReference type="PANTHER" id="PTHR43537:SF53">
    <property type="entry name" value="HTH-TYPE TRANSCRIPTIONAL REPRESSOR NANR"/>
    <property type="match status" value="1"/>
</dbReference>
<protein>
    <submittedName>
        <fullName evidence="5">HTH-type transcriptional repressor RspR</fullName>
    </submittedName>
</protein>
<dbReference type="InterPro" id="IPR000524">
    <property type="entry name" value="Tscrpt_reg_HTH_GntR"/>
</dbReference>
<comment type="caution">
    <text evidence="5">The sequence shown here is derived from an EMBL/GenBank/DDBJ whole genome shotgun (WGS) entry which is preliminary data.</text>
</comment>
<dbReference type="Gene3D" id="1.20.120.530">
    <property type="entry name" value="GntR ligand-binding domain-like"/>
    <property type="match status" value="1"/>
</dbReference>
<evidence type="ECO:0000256" key="1">
    <source>
        <dbReference type="ARBA" id="ARBA00023015"/>
    </source>
</evidence>
<reference evidence="5" key="1">
    <citation type="submission" date="2019-08" db="EMBL/GenBank/DDBJ databases">
        <authorList>
            <person name="Kucharzyk K."/>
            <person name="Murdoch R.W."/>
            <person name="Higgins S."/>
            <person name="Loffler F."/>
        </authorList>
    </citation>
    <scope>NUCLEOTIDE SEQUENCE</scope>
</reference>
<evidence type="ECO:0000256" key="3">
    <source>
        <dbReference type="ARBA" id="ARBA00023163"/>
    </source>
</evidence>
<dbReference type="PROSITE" id="PS50949">
    <property type="entry name" value="HTH_GNTR"/>
    <property type="match status" value="1"/>
</dbReference>
<dbReference type="Gene3D" id="1.10.10.10">
    <property type="entry name" value="Winged helix-like DNA-binding domain superfamily/Winged helix DNA-binding domain"/>
    <property type="match status" value="1"/>
</dbReference>
<dbReference type="SUPFAM" id="SSF48008">
    <property type="entry name" value="GntR ligand-binding domain-like"/>
    <property type="match status" value="1"/>
</dbReference>
<dbReference type="PANTHER" id="PTHR43537">
    <property type="entry name" value="TRANSCRIPTIONAL REGULATOR, GNTR FAMILY"/>
    <property type="match status" value="1"/>
</dbReference>
<dbReference type="SMART" id="SM00895">
    <property type="entry name" value="FCD"/>
    <property type="match status" value="1"/>
</dbReference>
<gene>
    <name evidence="5" type="primary">rspR_28</name>
    <name evidence="5" type="ORF">SDC9_91114</name>
</gene>
<dbReference type="SMART" id="SM00345">
    <property type="entry name" value="HTH_GNTR"/>
    <property type="match status" value="1"/>
</dbReference>
<dbReference type="GO" id="GO:0003677">
    <property type="term" value="F:DNA binding"/>
    <property type="evidence" value="ECO:0007669"/>
    <property type="project" value="UniProtKB-KW"/>
</dbReference>
<dbReference type="SUPFAM" id="SSF46785">
    <property type="entry name" value="Winged helix' DNA-binding domain"/>
    <property type="match status" value="1"/>
</dbReference>
<dbReference type="GO" id="GO:0003700">
    <property type="term" value="F:DNA-binding transcription factor activity"/>
    <property type="evidence" value="ECO:0007669"/>
    <property type="project" value="InterPro"/>
</dbReference>
<dbReference type="CDD" id="cd07377">
    <property type="entry name" value="WHTH_GntR"/>
    <property type="match status" value="1"/>
</dbReference>
<sequence length="230" mass="26718">MRESADNAAYEYIRKAIIERILLPNEQVVEQQVADSTGLSRTPIRNALKRLSYEGMVELRRNRGAFVVNPSHAEVRDTFEAKLLVDLETVRLACSQITEDELAEMERILARSMELHKEGNYDEFVDLNFDFHMVVAKAAHNRMLEKYTKELMTLSNVHLLVYDDFRDVPLEEMESFREHRRIVEALRRRDELLAMEAMLQHLYNTYDTLKLSLPLRTPPPAGLDGGRRGI</sequence>
<dbReference type="EMBL" id="VSSQ01010475">
    <property type="protein sequence ID" value="MPM44436.1"/>
    <property type="molecule type" value="Genomic_DNA"/>
</dbReference>
<dbReference type="InterPro" id="IPR008920">
    <property type="entry name" value="TF_FadR/GntR_C"/>
</dbReference>
<accession>A0A644ZUN5</accession>
<keyword evidence="1" id="KW-0805">Transcription regulation</keyword>
<name>A0A644ZUN5_9ZZZZ</name>
<dbReference type="AlphaFoldDB" id="A0A644ZUN5"/>
<feature type="domain" description="HTH gntR-type" evidence="4">
    <location>
        <begin position="3"/>
        <end position="70"/>
    </location>
</feature>
<evidence type="ECO:0000259" key="4">
    <source>
        <dbReference type="PROSITE" id="PS50949"/>
    </source>
</evidence>
<dbReference type="InterPro" id="IPR011711">
    <property type="entry name" value="GntR_C"/>
</dbReference>
<dbReference type="Pfam" id="PF07729">
    <property type="entry name" value="FCD"/>
    <property type="match status" value="1"/>
</dbReference>